<dbReference type="STRING" id="69332.A0A388KXA6"/>
<keyword evidence="10" id="KW-0464">Manganese</keyword>
<evidence type="ECO:0000256" key="11">
    <source>
        <dbReference type="PIRSR" id="PIRSR605027-4"/>
    </source>
</evidence>
<dbReference type="EMBL" id="BFEA01000209">
    <property type="protein sequence ID" value="GBG74696.1"/>
    <property type="molecule type" value="Genomic_DNA"/>
</dbReference>
<dbReference type="GO" id="GO:0010417">
    <property type="term" value="P:glucuronoxylan biosynthetic process"/>
    <property type="evidence" value="ECO:0007669"/>
    <property type="project" value="TreeGrafter"/>
</dbReference>
<dbReference type="EC" id="2.4.-.-" evidence="12"/>
<dbReference type="GO" id="GO:0000139">
    <property type="term" value="C:Golgi membrane"/>
    <property type="evidence" value="ECO:0007669"/>
    <property type="project" value="UniProtKB-SubCell"/>
</dbReference>
<dbReference type="GO" id="GO:0009834">
    <property type="term" value="P:plant-type secondary cell wall biogenesis"/>
    <property type="evidence" value="ECO:0007669"/>
    <property type="project" value="TreeGrafter"/>
</dbReference>
<dbReference type="GO" id="GO:0042285">
    <property type="term" value="F:xylosyltransferase activity"/>
    <property type="evidence" value="ECO:0007669"/>
    <property type="project" value="TreeGrafter"/>
</dbReference>
<comment type="caution">
    <text evidence="14">The sequence shown here is derived from an EMBL/GenBank/DDBJ whole genome shotgun (WGS) entry which is preliminary data.</text>
</comment>
<evidence type="ECO:0000256" key="3">
    <source>
        <dbReference type="ARBA" id="ARBA00022679"/>
    </source>
</evidence>
<comment type="subcellular location">
    <subcellularLocation>
        <location evidence="12">Golgi apparatus membrane</location>
        <topology evidence="12">Single-pass type II membrane protein</topology>
    </subcellularLocation>
    <subcellularLocation>
        <location evidence="1">Membrane</location>
        <topology evidence="1">Single-pass type II membrane protein</topology>
    </subcellularLocation>
</comment>
<evidence type="ECO:0000256" key="9">
    <source>
        <dbReference type="PIRSR" id="PIRSR605027-1"/>
    </source>
</evidence>
<reference evidence="14 15" key="1">
    <citation type="journal article" date="2018" name="Cell">
        <title>The Chara Genome: Secondary Complexity and Implications for Plant Terrestrialization.</title>
        <authorList>
            <person name="Nishiyama T."/>
            <person name="Sakayama H."/>
            <person name="Vries J.D."/>
            <person name="Buschmann H."/>
            <person name="Saint-Marcoux D."/>
            <person name="Ullrich K.K."/>
            <person name="Haas F.B."/>
            <person name="Vanderstraeten L."/>
            <person name="Becker D."/>
            <person name="Lang D."/>
            <person name="Vosolsobe S."/>
            <person name="Rombauts S."/>
            <person name="Wilhelmsson P.K.I."/>
            <person name="Janitza P."/>
            <person name="Kern R."/>
            <person name="Heyl A."/>
            <person name="Rumpler F."/>
            <person name="Villalobos L.I.A.C."/>
            <person name="Clay J.M."/>
            <person name="Skokan R."/>
            <person name="Toyoda A."/>
            <person name="Suzuki Y."/>
            <person name="Kagoshima H."/>
            <person name="Schijlen E."/>
            <person name="Tajeshwar N."/>
            <person name="Catarino B."/>
            <person name="Hetherington A.J."/>
            <person name="Saltykova A."/>
            <person name="Bonnot C."/>
            <person name="Breuninger H."/>
            <person name="Symeonidi A."/>
            <person name="Radhakrishnan G.V."/>
            <person name="Van Nieuwerburgh F."/>
            <person name="Deforce D."/>
            <person name="Chang C."/>
            <person name="Karol K.G."/>
            <person name="Hedrich R."/>
            <person name="Ulvskov P."/>
            <person name="Glockner G."/>
            <person name="Delwiche C.F."/>
            <person name="Petrasek J."/>
            <person name="Van de Peer Y."/>
            <person name="Friml J."/>
            <person name="Beilby M."/>
            <person name="Dolan L."/>
            <person name="Kohara Y."/>
            <person name="Sugano S."/>
            <person name="Fujiyama A."/>
            <person name="Delaux P.-M."/>
            <person name="Quint M."/>
            <person name="TheiBen G."/>
            <person name="Hagemann M."/>
            <person name="Harholt J."/>
            <person name="Dunand C."/>
            <person name="Zachgo S."/>
            <person name="Langdale J."/>
            <person name="Maumus F."/>
            <person name="Straeten D.V.D."/>
            <person name="Gould S.B."/>
            <person name="Rensing S.A."/>
        </authorList>
    </citation>
    <scope>NUCLEOTIDE SEQUENCE [LARGE SCALE GENOMIC DNA]</scope>
    <source>
        <strain evidence="14 15">S276</strain>
    </source>
</reference>
<keyword evidence="12" id="KW-0961">Cell wall biogenesis/degradation</keyword>
<keyword evidence="10" id="KW-0479">Metal-binding</keyword>
<dbReference type="PANTHER" id="PTHR10896:SF65">
    <property type="entry name" value="GALACTOSYLGALACTOSYLXYLOSYLPROTEIN 3-BETA-GLUCURONOSYLTRANSFERASE 3"/>
    <property type="match status" value="1"/>
</dbReference>
<feature type="compositionally biased region" description="Basic and acidic residues" evidence="13">
    <location>
        <begin position="527"/>
        <end position="541"/>
    </location>
</feature>
<comment type="function">
    <text evidence="12">Involved in the synthesis of glucuronoxylan hemicellulose in secondary cell walls.</text>
</comment>
<evidence type="ECO:0000256" key="7">
    <source>
        <dbReference type="ARBA" id="ARBA00023136"/>
    </source>
</evidence>
<feature type="compositionally biased region" description="Polar residues" evidence="13">
    <location>
        <begin position="475"/>
        <end position="497"/>
    </location>
</feature>
<feature type="region of interest" description="Disordered" evidence="13">
    <location>
        <begin position="394"/>
        <end position="440"/>
    </location>
</feature>
<feature type="transmembrane region" description="Helical" evidence="12">
    <location>
        <begin position="40"/>
        <end position="60"/>
    </location>
</feature>
<feature type="compositionally biased region" description="Basic and acidic residues" evidence="13">
    <location>
        <begin position="594"/>
        <end position="620"/>
    </location>
</feature>
<evidence type="ECO:0000256" key="12">
    <source>
        <dbReference type="RuleBase" id="RU363127"/>
    </source>
</evidence>
<evidence type="ECO:0000256" key="13">
    <source>
        <dbReference type="SAM" id="MobiDB-lite"/>
    </source>
</evidence>
<feature type="region of interest" description="Disordered" evidence="13">
    <location>
        <begin position="516"/>
        <end position="632"/>
    </location>
</feature>
<gene>
    <name evidence="14" type="ORF">CBR_g19101</name>
</gene>
<accession>A0A388KXA6</accession>
<dbReference type="InterPro" id="IPR029044">
    <property type="entry name" value="Nucleotide-diphossugar_trans"/>
</dbReference>
<feature type="binding site" evidence="10">
    <location>
        <position position="213"/>
    </location>
    <ligand>
        <name>Mn(2+)</name>
        <dbReference type="ChEBI" id="CHEBI:29035"/>
    </ligand>
</feature>
<evidence type="ECO:0000256" key="8">
    <source>
        <dbReference type="ARBA" id="ARBA00023180"/>
    </source>
</evidence>
<dbReference type="Gene3D" id="3.90.550.10">
    <property type="entry name" value="Spore Coat Polysaccharide Biosynthesis Protein SpsA, Chain A"/>
    <property type="match status" value="1"/>
</dbReference>
<keyword evidence="12" id="KW-0333">Golgi apparatus</keyword>
<feature type="region of interest" description="Disordered" evidence="13">
    <location>
        <begin position="69"/>
        <end position="88"/>
    </location>
</feature>
<keyword evidence="5 12" id="KW-0735">Signal-anchor</keyword>
<dbReference type="SUPFAM" id="SSF53448">
    <property type="entry name" value="Nucleotide-diphospho-sugar transferases"/>
    <property type="match status" value="1"/>
</dbReference>
<organism evidence="14 15">
    <name type="scientific">Chara braunii</name>
    <name type="common">Braun's stonewort</name>
    <dbReference type="NCBI Taxonomy" id="69332"/>
    <lineage>
        <taxon>Eukaryota</taxon>
        <taxon>Viridiplantae</taxon>
        <taxon>Streptophyta</taxon>
        <taxon>Charophyceae</taxon>
        <taxon>Charales</taxon>
        <taxon>Characeae</taxon>
        <taxon>Chara</taxon>
    </lineage>
</organism>
<keyword evidence="4 12" id="KW-0812">Transmembrane</keyword>
<evidence type="ECO:0000313" key="15">
    <source>
        <dbReference type="Proteomes" id="UP000265515"/>
    </source>
</evidence>
<dbReference type="Pfam" id="PF03360">
    <property type="entry name" value="Glyco_transf_43"/>
    <property type="match status" value="1"/>
</dbReference>
<feature type="compositionally biased region" description="Polar residues" evidence="13">
    <location>
        <begin position="405"/>
        <end position="426"/>
    </location>
</feature>
<dbReference type="Gramene" id="GBG74696">
    <property type="protein sequence ID" value="GBG74696"/>
    <property type="gene ID" value="CBR_g19101"/>
</dbReference>
<evidence type="ECO:0000313" key="14">
    <source>
        <dbReference type="EMBL" id="GBG74696.1"/>
    </source>
</evidence>
<dbReference type="OrthoDB" id="675023at2759"/>
<evidence type="ECO:0000256" key="1">
    <source>
        <dbReference type="ARBA" id="ARBA00004606"/>
    </source>
</evidence>
<comment type="cofactor">
    <cofactor evidence="10">
        <name>Mn(2+)</name>
        <dbReference type="ChEBI" id="CHEBI:29035"/>
    </cofactor>
</comment>
<feature type="compositionally biased region" description="Low complexity" evidence="13">
    <location>
        <begin position="452"/>
        <end position="466"/>
    </location>
</feature>
<sequence length="766" mass="83912">MEQVLRANGVMKKGKDMSGSAGNGMLTGGKSSGWLKPMNVLFVLCLIVIFSTVIPLLIGARKFIDGQSNEGQSETTLSDSDGQANVSPVGVFPKEEKAEGGGLKTIIVVTATYPRPFQTAYMTQLGTVLRLVPPPVVWIVVENQQKTVETTTALERAAGRPFYNIPRLNYVHLVTDRSDRDVSVARGVNQRNRALQYIEDTKLKGIVYLADDDNVYSAQAFAEIRKVKDVGILPVGMLYAADQWRPNRDREAFIEHPLVRVDPVTKKPQVVGWHAERWSFGMRRRYHVDMAAFAFSSELLWRETDPLTQRPKHPVRFFETGKRGRLETNFLDRLIANETYLEPLANGCRDVWVWHRHQEAVRSQAFPRLWLANHTVAYNPSLANANDRLLDKYAEPKPKADTGPLTENNDTTPAQTNQTLQSSVTDATHGEGKDSSPRLAAGLVDANGTTVQSTGVTVNGTGTSQVSAAREASGTVGQQASQTAQNRTVLPNANSTAPEHRDGRVEATHAEAVLEHPRAESAANTEKSTEHRELVIDDNKVEGNASAVVPIETGEGDNPSKPWVPRKALGRSPPETDQTQDREGSVDTNGLRNPEWDKTQAVDANALKRDEAGGPKRDPDAAVTPVDAKKPAEIRLADTKGSTNETATEAGAGKAVEKEERRLMEALEGKYADCGMNIMQRSGRMTGRQVVGCEQSGVVASEVLGAEQSGVVLLSNGCRYMLSSGVSETDERAVAWNMKHMRICCSNNWMGREDRPSGNVKDCCPW</sequence>
<keyword evidence="7 12" id="KW-0472">Membrane</keyword>
<evidence type="ECO:0000256" key="2">
    <source>
        <dbReference type="ARBA" id="ARBA00007706"/>
    </source>
</evidence>
<keyword evidence="15" id="KW-1185">Reference proteome</keyword>
<comment type="similarity">
    <text evidence="2 12">Belongs to the glycosyltransferase 43 family.</text>
</comment>
<evidence type="ECO:0000256" key="4">
    <source>
        <dbReference type="ARBA" id="ARBA00022692"/>
    </source>
</evidence>
<keyword evidence="3 12" id="KW-0808">Transferase</keyword>
<dbReference type="GO" id="GO:0046872">
    <property type="term" value="F:metal ion binding"/>
    <property type="evidence" value="ECO:0007669"/>
    <property type="project" value="UniProtKB-KW"/>
</dbReference>
<dbReference type="InterPro" id="IPR005027">
    <property type="entry name" value="Glyco_trans_43"/>
</dbReference>
<evidence type="ECO:0000256" key="10">
    <source>
        <dbReference type="PIRSR" id="PIRSR605027-3"/>
    </source>
</evidence>
<feature type="active site" description="Proton donor/acceptor" evidence="9">
    <location>
        <position position="327"/>
    </location>
</feature>
<dbReference type="Proteomes" id="UP000265515">
    <property type="component" value="Unassembled WGS sequence"/>
</dbReference>
<keyword evidence="6 12" id="KW-1133">Transmembrane helix</keyword>
<name>A0A388KXA6_CHABU</name>
<protein>
    <recommendedName>
        <fullName evidence="12">Glycosyltransferases</fullName>
        <ecNumber evidence="12">2.4.-.-</ecNumber>
    </recommendedName>
</protein>
<keyword evidence="8" id="KW-0325">Glycoprotein</keyword>
<feature type="compositionally biased region" description="Polar residues" evidence="13">
    <location>
        <begin position="69"/>
        <end position="86"/>
    </location>
</feature>
<dbReference type="GO" id="GO:0071555">
    <property type="term" value="P:cell wall organization"/>
    <property type="evidence" value="ECO:0007669"/>
    <property type="project" value="UniProtKB-KW"/>
</dbReference>
<feature type="region of interest" description="Disordered" evidence="13">
    <location>
        <begin position="452"/>
        <end position="503"/>
    </location>
</feature>
<proteinExistence type="inferred from homology"/>
<dbReference type="AlphaFoldDB" id="A0A388KXA6"/>
<evidence type="ECO:0000256" key="6">
    <source>
        <dbReference type="ARBA" id="ARBA00022989"/>
    </source>
</evidence>
<dbReference type="PANTHER" id="PTHR10896">
    <property type="entry name" value="GALACTOSYLGALACTOSYLXYLOSYLPROTEIN 3-BETA-GLUCURONOSYLTRANSFERASE BETA-1,3-GLUCURONYLTRANSFERASE"/>
    <property type="match status" value="1"/>
</dbReference>
<feature type="site" description="Interaction with galactose moiety of substrate glycoprotein" evidence="11">
    <location>
        <position position="255"/>
    </location>
</feature>
<evidence type="ECO:0000256" key="5">
    <source>
        <dbReference type="ARBA" id="ARBA00022968"/>
    </source>
</evidence>
<dbReference type="GO" id="GO:0015018">
    <property type="term" value="F:galactosylgalactosylxylosylprotein 3-beta-glucuronosyltransferase activity"/>
    <property type="evidence" value="ECO:0007669"/>
    <property type="project" value="InterPro"/>
</dbReference>